<dbReference type="GO" id="GO:0004803">
    <property type="term" value="F:transposase activity"/>
    <property type="evidence" value="ECO:0007669"/>
    <property type="project" value="InterPro"/>
</dbReference>
<dbReference type="AlphaFoldDB" id="A0A401WZ84"/>
<evidence type="ECO:0000313" key="3">
    <source>
        <dbReference type="Proteomes" id="UP000287300"/>
    </source>
</evidence>
<gene>
    <name evidence="2" type="ORF">NBRC3188_3338</name>
</gene>
<evidence type="ECO:0000313" key="2">
    <source>
        <dbReference type="EMBL" id="GCD54641.1"/>
    </source>
</evidence>
<evidence type="ECO:0000259" key="1">
    <source>
        <dbReference type="Pfam" id="PF01526"/>
    </source>
</evidence>
<comment type="caution">
    <text evidence="2">The sequence shown here is derived from an EMBL/GenBank/DDBJ whole genome shotgun (WGS) entry which is preliminary data.</text>
</comment>
<dbReference type="GO" id="GO:0006313">
    <property type="term" value="P:DNA transposition"/>
    <property type="evidence" value="ECO:0007669"/>
    <property type="project" value="InterPro"/>
</dbReference>
<organism evidence="2 3">
    <name type="scientific">Acetobacter pasteurianus NBRC 3188</name>
    <dbReference type="NCBI Taxonomy" id="1226663"/>
    <lineage>
        <taxon>Bacteria</taxon>
        <taxon>Pseudomonadati</taxon>
        <taxon>Pseudomonadota</taxon>
        <taxon>Alphaproteobacteria</taxon>
        <taxon>Acetobacterales</taxon>
        <taxon>Acetobacteraceae</taxon>
        <taxon>Acetobacter</taxon>
    </lineage>
</organism>
<dbReference type="Pfam" id="PF01526">
    <property type="entry name" value="DDE_Tnp_Tn3"/>
    <property type="match status" value="1"/>
</dbReference>
<name>A0A401WZ84_ACEPA</name>
<sequence>MTENRCFPSFFFLPGKDSRQGSKNCTTNHVALHYCAETLLMRFVVHAGRLYDWIELPEERRRATRELNKGEAQNALKRAIFFHRTGRIRDHGLQAQGHRASALNLVASAIVLWNTTYLGAAMRHLERQGRSVAPDLLQHLSPLGWQHINLTGDYLWTDAGIPEGKLRPLRQAITITDNP</sequence>
<dbReference type="EMBL" id="BDES01000156">
    <property type="protein sequence ID" value="GCD54641.1"/>
    <property type="molecule type" value="Genomic_DNA"/>
</dbReference>
<reference evidence="2 3" key="1">
    <citation type="submission" date="2016-06" db="EMBL/GenBank/DDBJ databases">
        <title>Acetobacter pasteurianus NBRC 3188 whole genome sequencing project.</title>
        <authorList>
            <person name="Matsutani M."/>
            <person name="Shiwa Y."/>
            <person name="Okamoto-Kainuma A."/>
            <person name="Ishikawa M."/>
            <person name="Koizumi Y."/>
            <person name="Yoshikawa H."/>
            <person name="Yakushi T."/>
            <person name="Matsushita K."/>
        </authorList>
    </citation>
    <scope>NUCLEOTIDE SEQUENCE [LARGE SCALE GENOMIC DNA]</scope>
    <source>
        <strain evidence="2 3">NBRC 3188</strain>
    </source>
</reference>
<dbReference type="InterPro" id="IPR002513">
    <property type="entry name" value="Tn3_Tnp_DDE_dom"/>
</dbReference>
<protein>
    <recommendedName>
        <fullName evidence="1">Tn3 transposase DDE domain-containing protein</fullName>
    </recommendedName>
</protein>
<proteinExistence type="predicted"/>
<dbReference type="Proteomes" id="UP000287300">
    <property type="component" value="Unassembled WGS sequence"/>
</dbReference>
<feature type="domain" description="Tn3 transposase DDE" evidence="1">
    <location>
        <begin position="50"/>
        <end position="154"/>
    </location>
</feature>
<accession>A0A401WZ84</accession>